<dbReference type="OrthoDB" id="21589at2759"/>
<accession>A0A165JW28</accession>
<feature type="compositionally biased region" description="Pro residues" evidence="1">
    <location>
        <begin position="9"/>
        <end position="19"/>
    </location>
</feature>
<evidence type="ECO:0000313" key="4">
    <source>
        <dbReference type="Proteomes" id="UP000076842"/>
    </source>
</evidence>
<proteinExistence type="predicted"/>
<keyword evidence="2" id="KW-1133">Transmembrane helix</keyword>
<evidence type="ECO:0000256" key="1">
    <source>
        <dbReference type="SAM" id="MobiDB-lite"/>
    </source>
</evidence>
<keyword evidence="4" id="KW-1185">Reference proteome</keyword>
<dbReference type="InParanoid" id="A0A165JW28"/>
<feature type="transmembrane region" description="Helical" evidence="2">
    <location>
        <begin position="319"/>
        <end position="340"/>
    </location>
</feature>
<evidence type="ECO:0008006" key="5">
    <source>
        <dbReference type="Google" id="ProtNLM"/>
    </source>
</evidence>
<evidence type="ECO:0000313" key="3">
    <source>
        <dbReference type="EMBL" id="KZT62349.1"/>
    </source>
</evidence>
<gene>
    <name evidence="3" type="ORF">CALCODRAFT_479240</name>
</gene>
<organism evidence="3 4">
    <name type="scientific">Calocera cornea HHB12733</name>
    <dbReference type="NCBI Taxonomy" id="1353952"/>
    <lineage>
        <taxon>Eukaryota</taxon>
        <taxon>Fungi</taxon>
        <taxon>Dikarya</taxon>
        <taxon>Basidiomycota</taxon>
        <taxon>Agaricomycotina</taxon>
        <taxon>Dacrymycetes</taxon>
        <taxon>Dacrymycetales</taxon>
        <taxon>Dacrymycetaceae</taxon>
        <taxon>Calocera</taxon>
    </lineage>
</organism>
<keyword evidence="2" id="KW-0472">Membrane</keyword>
<dbReference type="EMBL" id="KV423917">
    <property type="protein sequence ID" value="KZT62349.1"/>
    <property type="molecule type" value="Genomic_DNA"/>
</dbReference>
<dbReference type="Gene3D" id="3.10.20.90">
    <property type="entry name" value="Phosphatidylinositol 3-kinase Catalytic Subunit, Chain A, domain 1"/>
    <property type="match status" value="1"/>
</dbReference>
<sequence>MDAADAGPSVPPAPAPHAPTSPAAPQTTLTIHLPSHPTHLLTPSLTLPSSSPISLLKLQISRSIQGRPSVGGLRLFAQGRALRDGECVGEVWGTEGHVHVAVHPAAWGGAPPSEGGKEPAVQAQAQAYPAPLAPATPMALSTPTPFTGLPVLPPAAPSPATDPHTSARIYYLYLYTTSIALLTNAPLPRAPYASREQEREAREGARAYVERMGIRSGLQGDEGCELPGVGVHGAGEWKTVLIDGLPYLMQVSALPAQTPQQQLALRTLLSSQPLLHLLSSPLSFPNAFPTNSIPGAAAAAARGEANTLRLRFTVHLPPLSLLVALSFALFRILFFCFLFTRGGSLERKALVVLVAGIWGVWEVNRLVGQHFAAAGVAGAAQAAANAAAALGRGAPPAAQARPPHGQQRSPVLELFAESSLPVEDALLFPASYVDPTNPPRRPTALDHILAHPWFSLPAHFLLTILPEFSRLRSKALAQRERRVREFYGPMRRLAQRRREGEQGEMSDEERRAVEWYARLGTRERRYVERVLDGELDEIAVMWAAAEGGAEEVGGAVW</sequence>
<reference evidence="3 4" key="1">
    <citation type="journal article" date="2016" name="Mol. Biol. Evol.">
        <title>Comparative Genomics of Early-Diverging Mushroom-Forming Fungi Provides Insights into the Origins of Lignocellulose Decay Capabilities.</title>
        <authorList>
            <person name="Nagy L.G."/>
            <person name="Riley R."/>
            <person name="Tritt A."/>
            <person name="Adam C."/>
            <person name="Daum C."/>
            <person name="Floudas D."/>
            <person name="Sun H."/>
            <person name="Yadav J.S."/>
            <person name="Pangilinan J."/>
            <person name="Larsson K.H."/>
            <person name="Matsuura K."/>
            <person name="Barry K."/>
            <person name="Labutti K."/>
            <person name="Kuo R."/>
            <person name="Ohm R.A."/>
            <person name="Bhattacharya S.S."/>
            <person name="Shirouzu T."/>
            <person name="Yoshinaga Y."/>
            <person name="Martin F.M."/>
            <person name="Grigoriev I.V."/>
            <person name="Hibbett D.S."/>
        </authorList>
    </citation>
    <scope>NUCLEOTIDE SEQUENCE [LARGE SCALE GENOMIC DNA]</scope>
    <source>
        <strain evidence="3 4">HHB12733</strain>
    </source>
</reference>
<dbReference type="AlphaFoldDB" id="A0A165JW28"/>
<name>A0A165JW28_9BASI</name>
<keyword evidence="2" id="KW-0812">Transmembrane</keyword>
<dbReference type="STRING" id="1353952.A0A165JW28"/>
<dbReference type="Proteomes" id="UP000076842">
    <property type="component" value="Unassembled WGS sequence"/>
</dbReference>
<evidence type="ECO:0000256" key="2">
    <source>
        <dbReference type="SAM" id="Phobius"/>
    </source>
</evidence>
<feature type="region of interest" description="Disordered" evidence="1">
    <location>
        <begin position="1"/>
        <end position="27"/>
    </location>
</feature>
<protein>
    <recommendedName>
        <fullName evidence="5">Ubiquitin-like domain-containing protein</fullName>
    </recommendedName>
</protein>